<sequence length="152" mass="16274">MKPVRILLIAHAPLAHALREAALHVFNDCGGDVLALDVQAHAEPEDTLQKARALLPAQSEDGPLLVLTDVFGATPSNVALRLVEGRNARVVTGVNLPMLLRAWCYRAESLENLAARAQAGGTQGIMLAGGGSAPQNQRPRLHHDSDHSHHQQ</sequence>
<keyword evidence="4" id="KW-0762">Sugar transport</keyword>
<evidence type="ECO:0000256" key="1">
    <source>
        <dbReference type="ARBA" id="ARBA00004496"/>
    </source>
</evidence>
<dbReference type="GeneID" id="80799810"/>
<feature type="region of interest" description="Disordered" evidence="8">
    <location>
        <begin position="125"/>
        <end position="152"/>
    </location>
</feature>
<dbReference type="STRING" id="1219032.GCA_001515545_04084"/>
<evidence type="ECO:0000313" key="11">
    <source>
        <dbReference type="Proteomes" id="UP000220246"/>
    </source>
</evidence>
<proteinExistence type="predicted"/>
<dbReference type="Pfam" id="PF03610">
    <property type="entry name" value="EIIA-man"/>
    <property type="match status" value="1"/>
</dbReference>
<dbReference type="Proteomes" id="UP000220246">
    <property type="component" value="Unassembled WGS sequence"/>
</dbReference>
<dbReference type="GO" id="GO:0016020">
    <property type="term" value="C:membrane"/>
    <property type="evidence" value="ECO:0007669"/>
    <property type="project" value="InterPro"/>
</dbReference>
<organism evidence="10 11">
    <name type="scientific">Comamonas terrigena</name>
    <dbReference type="NCBI Taxonomy" id="32013"/>
    <lineage>
        <taxon>Bacteria</taxon>
        <taxon>Pseudomonadati</taxon>
        <taxon>Pseudomonadota</taxon>
        <taxon>Betaproteobacteria</taxon>
        <taxon>Burkholderiales</taxon>
        <taxon>Comamonadaceae</taxon>
        <taxon>Comamonas</taxon>
    </lineage>
</organism>
<gene>
    <name evidence="10" type="ORF">CRM82_04305</name>
</gene>
<dbReference type="PANTHER" id="PTHR33799">
    <property type="entry name" value="PTS PERMEASE-RELATED-RELATED"/>
    <property type="match status" value="1"/>
</dbReference>
<keyword evidence="11" id="KW-1185">Reference proteome</keyword>
<dbReference type="AlphaFoldDB" id="A0A2A7URK0"/>
<dbReference type="CDD" id="cd00006">
    <property type="entry name" value="PTS_IIA_man"/>
    <property type="match status" value="1"/>
</dbReference>
<feature type="compositionally biased region" description="Basic and acidic residues" evidence="8">
    <location>
        <begin position="142"/>
        <end position="152"/>
    </location>
</feature>
<keyword evidence="5" id="KW-0808">Transferase</keyword>
<evidence type="ECO:0000256" key="2">
    <source>
        <dbReference type="ARBA" id="ARBA00022448"/>
    </source>
</evidence>
<comment type="caution">
    <text evidence="10">The sequence shown here is derived from an EMBL/GenBank/DDBJ whole genome shotgun (WGS) entry which is preliminary data.</text>
</comment>
<name>A0A2A7URK0_COMTR</name>
<evidence type="ECO:0000256" key="4">
    <source>
        <dbReference type="ARBA" id="ARBA00022597"/>
    </source>
</evidence>
<evidence type="ECO:0000256" key="3">
    <source>
        <dbReference type="ARBA" id="ARBA00022490"/>
    </source>
</evidence>
<comment type="subcellular location">
    <subcellularLocation>
        <location evidence="1">Cytoplasm</location>
    </subcellularLocation>
</comment>
<keyword evidence="7" id="KW-0418">Kinase</keyword>
<dbReference type="OrthoDB" id="8795346at2"/>
<dbReference type="Gene3D" id="3.40.50.510">
    <property type="entry name" value="Phosphotransferase system, mannose-type IIA component"/>
    <property type="match status" value="1"/>
</dbReference>
<dbReference type="PANTHER" id="PTHR33799:SF1">
    <property type="entry name" value="PTS SYSTEM MANNOSE-SPECIFIC EIIAB COMPONENT-RELATED"/>
    <property type="match status" value="1"/>
</dbReference>
<dbReference type="GO" id="GO:0009401">
    <property type="term" value="P:phosphoenolpyruvate-dependent sugar phosphotransferase system"/>
    <property type="evidence" value="ECO:0007669"/>
    <property type="project" value="UniProtKB-KW"/>
</dbReference>
<dbReference type="InterPro" id="IPR051471">
    <property type="entry name" value="Bacterial_PTS_sugar_comp"/>
</dbReference>
<keyword evidence="3" id="KW-0963">Cytoplasm</keyword>
<evidence type="ECO:0000256" key="6">
    <source>
        <dbReference type="ARBA" id="ARBA00022683"/>
    </source>
</evidence>
<protein>
    <submittedName>
        <fullName evidence="10">PTS fructose transporter subunit IIA</fullName>
    </submittedName>
</protein>
<dbReference type="EMBL" id="PDEA01000001">
    <property type="protein sequence ID" value="PEH87945.1"/>
    <property type="molecule type" value="Genomic_DNA"/>
</dbReference>
<evidence type="ECO:0000256" key="7">
    <source>
        <dbReference type="ARBA" id="ARBA00022777"/>
    </source>
</evidence>
<feature type="domain" description="PTS EIIA type-4" evidence="9">
    <location>
        <begin position="3"/>
        <end position="125"/>
    </location>
</feature>
<dbReference type="InterPro" id="IPR004701">
    <property type="entry name" value="PTS_EIIA_man-typ"/>
</dbReference>
<accession>A0A2A7URK0</accession>
<keyword evidence="2" id="KW-0813">Transport</keyword>
<evidence type="ECO:0000256" key="5">
    <source>
        <dbReference type="ARBA" id="ARBA00022679"/>
    </source>
</evidence>
<dbReference type="InterPro" id="IPR033887">
    <property type="entry name" value="PTS_IIA_man"/>
</dbReference>
<dbReference type="GO" id="GO:0016301">
    <property type="term" value="F:kinase activity"/>
    <property type="evidence" value="ECO:0007669"/>
    <property type="project" value="UniProtKB-KW"/>
</dbReference>
<dbReference type="SUPFAM" id="SSF53062">
    <property type="entry name" value="PTS system fructose IIA component-like"/>
    <property type="match status" value="1"/>
</dbReference>
<evidence type="ECO:0000313" key="10">
    <source>
        <dbReference type="EMBL" id="PEH87945.1"/>
    </source>
</evidence>
<dbReference type="InterPro" id="IPR036662">
    <property type="entry name" value="PTS_EIIA_man-typ_sf"/>
</dbReference>
<reference evidence="11" key="1">
    <citation type="submission" date="2017-09" db="EMBL/GenBank/DDBJ databases">
        <title>FDA dAtabase for Regulatory Grade micrObial Sequences (FDA-ARGOS): Supporting development and validation of Infectious Disease Dx tests.</title>
        <authorList>
            <person name="Minogue T."/>
            <person name="Wolcott M."/>
            <person name="Wasieloski L."/>
            <person name="Aguilar W."/>
            <person name="Moore D."/>
            <person name="Tallon L."/>
            <person name="Sadzewicz L."/>
            <person name="Ott S."/>
            <person name="Zhao X."/>
            <person name="Nagaraj S."/>
            <person name="Vavikolanu K."/>
            <person name="Aluvathingal J."/>
            <person name="Nadendla S."/>
            <person name="Sichtig H."/>
        </authorList>
    </citation>
    <scope>NUCLEOTIDE SEQUENCE [LARGE SCALE GENOMIC DNA]</scope>
    <source>
        <strain evidence="11">FDAARGOS_394</strain>
    </source>
</reference>
<dbReference type="PROSITE" id="PS51096">
    <property type="entry name" value="PTS_EIIA_TYPE_4"/>
    <property type="match status" value="1"/>
</dbReference>
<evidence type="ECO:0000259" key="9">
    <source>
        <dbReference type="PROSITE" id="PS51096"/>
    </source>
</evidence>
<keyword evidence="6" id="KW-0598">Phosphotransferase system</keyword>
<dbReference type="RefSeq" id="WP_066541880.1">
    <property type="nucleotide sequence ID" value="NZ_JAOCAL010000019.1"/>
</dbReference>
<evidence type="ECO:0000256" key="8">
    <source>
        <dbReference type="SAM" id="MobiDB-lite"/>
    </source>
</evidence>
<dbReference type="GO" id="GO:0005737">
    <property type="term" value="C:cytoplasm"/>
    <property type="evidence" value="ECO:0007669"/>
    <property type="project" value="UniProtKB-SubCell"/>
</dbReference>